<proteinExistence type="predicted"/>
<dbReference type="InterPro" id="IPR011701">
    <property type="entry name" value="MFS"/>
</dbReference>
<comment type="subcellular location">
    <subcellularLocation>
        <location evidence="1">Membrane</location>
        <topology evidence="1">Multi-pass membrane protein</topology>
    </subcellularLocation>
</comment>
<feature type="transmembrane region" description="Helical" evidence="6">
    <location>
        <begin position="80"/>
        <end position="99"/>
    </location>
</feature>
<dbReference type="Proteomes" id="UP001218218">
    <property type="component" value="Unassembled WGS sequence"/>
</dbReference>
<keyword evidence="8" id="KW-1185">Reference proteome</keyword>
<keyword evidence="4 6" id="KW-1133">Transmembrane helix</keyword>
<reference evidence="7" key="1">
    <citation type="submission" date="2023-03" db="EMBL/GenBank/DDBJ databases">
        <title>Massive genome expansion in bonnet fungi (Mycena s.s.) driven by repeated elements and novel gene families across ecological guilds.</title>
        <authorList>
            <consortium name="Lawrence Berkeley National Laboratory"/>
            <person name="Harder C.B."/>
            <person name="Miyauchi S."/>
            <person name="Viragh M."/>
            <person name="Kuo A."/>
            <person name="Thoen E."/>
            <person name="Andreopoulos B."/>
            <person name="Lu D."/>
            <person name="Skrede I."/>
            <person name="Drula E."/>
            <person name="Henrissat B."/>
            <person name="Morin E."/>
            <person name="Kohler A."/>
            <person name="Barry K."/>
            <person name="LaButti K."/>
            <person name="Morin E."/>
            <person name="Salamov A."/>
            <person name="Lipzen A."/>
            <person name="Mereny Z."/>
            <person name="Hegedus B."/>
            <person name="Baldrian P."/>
            <person name="Stursova M."/>
            <person name="Weitz H."/>
            <person name="Taylor A."/>
            <person name="Grigoriev I.V."/>
            <person name="Nagy L.G."/>
            <person name="Martin F."/>
            <person name="Kauserud H."/>
        </authorList>
    </citation>
    <scope>NUCLEOTIDE SEQUENCE</scope>
    <source>
        <strain evidence="7">CBHHK002</strain>
    </source>
</reference>
<dbReference type="SUPFAM" id="SSF103473">
    <property type="entry name" value="MFS general substrate transporter"/>
    <property type="match status" value="1"/>
</dbReference>
<keyword evidence="5 6" id="KW-0472">Membrane</keyword>
<feature type="non-terminal residue" evidence="7">
    <location>
        <position position="209"/>
    </location>
</feature>
<sequence>VPPLPKAQLTALYIARLSDFISYQYTLFPFINKFLTTLHVTDDASEIGFYSGIMSTSSVPQVITIFHWAKFSDILDRQTIILVGTLGLAVVSLLAAAWTSSHICADPRSGLLARNASVFQAVPAELTDSTNQAGAYSIYGCIYPLGSTVGPLIGGFFFSNMATKYPDYFDFKFLEEHHYFMPELICALLASLLNGFILACLFLEEVHLN</sequence>
<feature type="transmembrane region" description="Helical" evidence="6">
    <location>
        <begin position="136"/>
        <end position="158"/>
    </location>
</feature>
<evidence type="ECO:0008006" key="9">
    <source>
        <dbReference type="Google" id="ProtNLM"/>
    </source>
</evidence>
<comment type="caution">
    <text evidence="7">The sequence shown here is derived from an EMBL/GenBank/DDBJ whole genome shotgun (WGS) entry which is preliminary data.</text>
</comment>
<evidence type="ECO:0000256" key="6">
    <source>
        <dbReference type="SAM" id="Phobius"/>
    </source>
</evidence>
<evidence type="ECO:0000313" key="8">
    <source>
        <dbReference type="Proteomes" id="UP001218218"/>
    </source>
</evidence>
<evidence type="ECO:0000256" key="5">
    <source>
        <dbReference type="ARBA" id="ARBA00023136"/>
    </source>
</evidence>
<dbReference type="PANTHER" id="PTHR23504">
    <property type="entry name" value="MAJOR FACILITATOR SUPERFAMILY DOMAIN-CONTAINING PROTEIN 10"/>
    <property type="match status" value="1"/>
</dbReference>
<dbReference type="EMBL" id="JARIHO010000011">
    <property type="protein sequence ID" value="KAJ7353376.1"/>
    <property type="molecule type" value="Genomic_DNA"/>
</dbReference>
<dbReference type="PANTHER" id="PTHR23504:SF15">
    <property type="entry name" value="MAJOR FACILITATOR SUPERFAMILY (MFS) PROFILE DOMAIN-CONTAINING PROTEIN"/>
    <property type="match status" value="1"/>
</dbReference>
<keyword evidence="2" id="KW-0813">Transport</keyword>
<dbReference type="InterPro" id="IPR036259">
    <property type="entry name" value="MFS_trans_sf"/>
</dbReference>
<name>A0AAD7AB05_9AGAR</name>
<keyword evidence="3 6" id="KW-0812">Transmembrane</keyword>
<evidence type="ECO:0000256" key="1">
    <source>
        <dbReference type="ARBA" id="ARBA00004141"/>
    </source>
</evidence>
<feature type="transmembrane region" description="Helical" evidence="6">
    <location>
        <begin position="47"/>
        <end position="68"/>
    </location>
</feature>
<feature type="transmembrane region" description="Helical" evidence="6">
    <location>
        <begin position="179"/>
        <end position="204"/>
    </location>
</feature>
<accession>A0AAD7AB05</accession>
<organism evidence="7 8">
    <name type="scientific">Mycena albidolilacea</name>
    <dbReference type="NCBI Taxonomy" id="1033008"/>
    <lineage>
        <taxon>Eukaryota</taxon>
        <taxon>Fungi</taxon>
        <taxon>Dikarya</taxon>
        <taxon>Basidiomycota</taxon>
        <taxon>Agaricomycotina</taxon>
        <taxon>Agaricomycetes</taxon>
        <taxon>Agaricomycetidae</taxon>
        <taxon>Agaricales</taxon>
        <taxon>Marasmiineae</taxon>
        <taxon>Mycenaceae</taxon>
        <taxon>Mycena</taxon>
    </lineage>
</organism>
<dbReference type="Pfam" id="PF07690">
    <property type="entry name" value="MFS_1"/>
    <property type="match status" value="1"/>
</dbReference>
<evidence type="ECO:0000256" key="3">
    <source>
        <dbReference type="ARBA" id="ARBA00022692"/>
    </source>
</evidence>
<gene>
    <name evidence="7" type="ORF">DFH08DRAFT_633189</name>
</gene>
<evidence type="ECO:0000256" key="2">
    <source>
        <dbReference type="ARBA" id="ARBA00022448"/>
    </source>
</evidence>
<protein>
    <recommendedName>
        <fullName evidence="9">Major facilitator superfamily (MFS) profile domain-containing protein</fullName>
    </recommendedName>
</protein>
<dbReference type="Gene3D" id="1.20.1250.20">
    <property type="entry name" value="MFS general substrate transporter like domains"/>
    <property type="match status" value="1"/>
</dbReference>
<evidence type="ECO:0000313" key="7">
    <source>
        <dbReference type="EMBL" id="KAJ7353376.1"/>
    </source>
</evidence>
<dbReference type="AlphaFoldDB" id="A0AAD7AB05"/>
<dbReference type="GO" id="GO:0022857">
    <property type="term" value="F:transmembrane transporter activity"/>
    <property type="evidence" value="ECO:0007669"/>
    <property type="project" value="InterPro"/>
</dbReference>
<dbReference type="GO" id="GO:0016020">
    <property type="term" value="C:membrane"/>
    <property type="evidence" value="ECO:0007669"/>
    <property type="project" value="UniProtKB-SubCell"/>
</dbReference>
<evidence type="ECO:0000256" key="4">
    <source>
        <dbReference type="ARBA" id="ARBA00022989"/>
    </source>
</evidence>
<feature type="non-terminal residue" evidence="7">
    <location>
        <position position="1"/>
    </location>
</feature>